<organism evidence="1 2">
    <name type="scientific">Lupinus albus</name>
    <name type="common">White lupine</name>
    <name type="synonym">Lupinus termis</name>
    <dbReference type="NCBI Taxonomy" id="3870"/>
    <lineage>
        <taxon>Eukaryota</taxon>
        <taxon>Viridiplantae</taxon>
        <taxon>Streptophyta</taxon>
        <taxon>Embryophyta</taxon>
        <taxon>Tracheophyta</taxon>
        <taxon>Spermatophyta</taxon>
        <taxon>Magnoliopsida</taxon>
        <taxon>eudicotyledons</taxon>
        <taxon>Gunneridae</taxon>
        <taxon>Pentapetalae</taxon>
        <taxon>rosids</taxon>
        <taxon>fabids</taxon>
        <taxon>Fabales</taxon>
        <taxon>Fabaceae</taxon>
        <taxon>Papilionoideae</taxon>
        <taxon>50 kb inversion clade</taxon>
        <taxon>genistoids sensu lato</taxon>
        <taxon>core genistoids</taxon>
        <taxon>Genisteae</taxon>
        <taxon>Lupinus</taxon>
    </lineage>
</organism>
<evidence type="ECO:0000313" key="1">
    <source>
        <dbReference type="EMBL" id="KAE9620822.1"/>
    </source>
</evidence>
<reference evidence="2" key="1">
    <citation type="journal article" date="2020" name="Nat. Commun.">
        <title>Genome sequence of the cluster root forming white lupin.</title>
        <authorList>
            <person name="Hufnagel B."/>
            <person name="Marques A."/>
            <person name="Soriano A."/>
            <person name="Marques L."/>
            <person name="Divol F."/>
            <person name="Doumas P."/>
            <person name="Sallet E."/>
            <person name="Mancinotti D."/>
            <person name="Carrere S."/>
            <person name="Marande W."/>
            <person name="Arribat S."/>
            <person name="Keller J."/>
            <person name="Huneau C."/>
            <person name="Blein T."/>
            <person name="Aime D."/>
            <person name="Laguerre M."/>
            <person name="Taylor J."/>
            <person name="Schubert V."/>
            <person name="Nelson M."/>
            <person name="Geu-Flores F."/>
            <person name="Crespi M."/>
            <person name="Gallardo-Guerrero K."/>
            <person name="Delaux P.-M."/>
            <person name="Salse J."/>
            <person name="Berges H."/>
            <person name="Guyot R."/>
            <person name="Gouzy J."/>
            <person name="Peret B."/>
        </authorList>
    </citation>
    <scope>NUCLEOTIDE SEQUENCE [LARGE SCALE GENOMIC DNA]</scope>
    <source>
        <strain evidence="2">cv. Amiga</strain>
    </source>
</reference>
<name>A0A6A4R5K6_LUPAL</name>
<dbReference type="AlphaFoldDB" id="A0A6A4R5K6"/>
<keyword evidence="2" id="KW-1185">Reference proteome</keyword>
<evidence type="ECO:0000313" key="2">
    <source>
        <dbReference type="Proteomes" id="UP000447434"/>
    </source>
</evidence>
<dbReference type="EMBL" id="WOCE01000001">
    <property type="protein sequence ID" value="KAE9620822.1"/>
    <property type="molecule type" value="Genomic_DNA"/>
</dbReference>
<evidence type="ECO:0008006" key="3">
    <source>
        <dbReference type="Google" id="ProtNLM"/>
    </source>
</evidence>
<proteinExistence type="predicted"/>
<accession>A0A6A4R5K6</accession>
<comment type="caution">
    <text evidence="1">The sequence shown here is derived from an EMBL/GenBank/DDBJ whole genome shotgun (WGS) entry which is preliminary data.</text>
</comment>
<gene>
    <name evidence="1" type="ORF">Lalb_Chr01g0007121</name>
</gene>
<dbReference type="Proteomes" id="UP000447434">
    <property type="component" value="Chromosome 1"/>
</dbReference>
<protein>
    <recommendedName>
        <fullName evidence="3">Small auxin-up RNA</fullName>
    </recommendedName>
</protein>
<sequence>MKHLIRKLSRVADSSRYTLLRSELHSTRRRVLRIPCHVIVFERVLEALRLGLDSRDLHDLISFSSEELC</sequence>
<dbReference type="OrthoDB" id="838391at2759"/>